<reference evidence="14" key="1">
    <citation type="submission" date="2016-11" db="EMBL/GenBank/DDBJ databases">
        <authorList>
            <person name="Varghese N."/>
            <person name="Submissions S."/>
        </authorList>
    </citation>
    <scope>NUCLEOTIDE SEQUENCE [LARGE SCALE GENOMIC DNA]</scope>
    <source>
        <strain evidence="14">DSM 24786</strain>
    </source>
</reference>
<gene>
    <name evidence="13" type="ORF">SAMN05660313_01158</name>
</gene>
<dbReference type="Gene3D" id="2.170.130.10">
    <property type="entry name" value="TonB-dependent receptor, plug domain"/>
    <property type="match status" value="1"/>
</dbReference>
<dbReference type="InterPro" id="IPR023997">
    <property type="entry name" value="TonB-dep_OMP_SusC/RagA_CS"/>
</dbReference>
<keyword evidence="5 9" id="KW-0798">TonB box</keyword>
<dbReference type="FunFam" id="2.170.130.10:FF:000008">
    <property type="entry name" value="SusC/RagA family TonB-linked outer membrane protein"/>
    <property type="match status" value="1"/>
</dbReference>
<evidence type="ECO:0000256" key="6">
    <source>
        <dbReference type="ARBA" id="ARBA00023136"/>
    </source>
</evidence>
<keyword evidence="3 8" id="KW-1134">Transmembrane beta strand</keyword>
<dbReference type="AlphaFoldDB" id="A0A1K1N405"/>
<feature type="domain" description="TonB-dependent receptor-like beta-barrel" evidence="11">
    <location>
        <begin position="414"/>
        <end position="805"/>
    </location>
</feature>
<evidence type="ECO:0000259" key="12">
    <source>
        <dbReference type="Pfam" id="PF07715"/>
    </source>
</evidence>
<accession>A0A1K1N405</accession>
<feature type="chain" id="PRO_5012227737" evidence="10">
    <location>
        <begin position="22"/>
        <end position="1027"/>
    </location>
</feature>
<comment type="subcellular location">
    <subcellularLocation>
        <location evidence="1 8">Cell outer membrane</location>
        <topology evidence="1 8">Multi-pass membrane protein</topology>
    </subcellularLocation>
</comment>
<evidence type="ECO:0000256" key="1">
    <source>
        <dbReference type="ARBA" id="ARBA00004571"/>
    </source>
</evidence>
<dbReference type="Pfam" id="PF00593">
    <property type="entry name" value="TonB_dep_Rec_b-barrel"/>
    <property type="match status" value="1"/>
</dbReference>
<dbReference type="Proteomes" id="UP000183257">
    <property type="component" value="Unassembled WGS sequence"/>
</dbReference>
<evidence type="ECO:0000256" key="4">
    <source>
        <dbReference type="ARBA" id="ARBA00022692"/>
    </source>
</evidence>
<keyword evidence="6 8" id="KW-0472">Membrane</keyword>
<dbReference type="GO" id="GO:0009279">
    <property type="term" value="C:cell outer membrane"/>
    <property type="evidence" value="ECO:0007669"/>
    <property type="project" value="UniProtKB-SubCell"/>
</dbReference>
<evidence type="ECO:0000256" key="10">
    <source>
        <dbReference type="SAM" id="SignalP"/>
    </source>
</evidence>
<comment type="similarity">
    <text evidence="8 9">Belongs to the TonB-dependent receptor family.</text>
</comment>
<evidence type="ECO:0000256" key="3">
    <source>
        <dbReference type="ARBA" id="ARBA00022452"/>
    </source>
</evidence>
<dbReference type="NCBIfam" id="TIGR04057">
    <property type="entry name" value="SusC_RagA_signa"/>
    <property type="match status" value="1"/>
</dbReference>
<evidence type="ECO:0000256" key="8">
    <source>
        <dbReference type="PROSITE-ProRule" id="PRU01360"/>
    </source>
</evidence>
<dbReference type="InterPro" id="IPR008969">
    <property type="entry name" value="CarboxyPept-like_regulatory"/>
</dbReference>
<dbReference type="InterPro" id="IPR000531">
    <property type="entry name" value="Beta-barrel_TonB"/>
</dbReference>
<evidence type="ECO:0000256" key="5">
    <source>
        <dbReference type="ARBA" id="ARBA00023077"/>
    </source>
</evidence>
<keyword evidence="7 8" id="KW-0998">Cell outer membrane</keyword>
<dbReference type="STRING" id="76595.SAMN05660313_01158"/>
<dbReference type="SUPFAM" id="SSF49464">
    <property type="entry name" value="Carboxypeptidase regulatory domain-like"/>
    <property type="match status" value="1"/>
</dbReference>
<dbReference type="Gene3D" id="2.40.170.20">
    <property type="entry name" value="TonB-dependent receptor, beta-barrel domain"/>
    <property type="match status" value="1"/>
</dbReference>
<dbReference type="InterPro" id="IPR023996">
    <property type="entry name" value="TonB-dep_OMP_SusC/RagA"/>
</dbReference>
<evidence type="ECO:0000313" key="14">
    <source>
        <dbReference type="Proteomes" id="UP000183257"/>
    </source>
</evidence>
<evidence type="ECO:0000313" key="13">
    <source>
        <dbReference type="EMBL" id="SFW30136.1"/>
    </source>
</evidence>
<evidence type="ECO:0000259" key="11">
    <source>
        <dbReference type="Pfam" id="PF00593"/>
    </source>
</evidence>
<dbReference type="EMBL" id="FPIY01000001">
    <property type="protein sequence ID" value="SFW30136.1"/>
    <property type="molecule type" value="Genomic_DNA"/>
</dbReference>
<dbReference type="OrthoDB" id="9768177at2"/>
<dbReference type="Pfam" id="PF07715">
    <property type="entry name" value="Plug"/>
    <property type="match status" value="1"/>
</dbReference>
<evidence type="ECO:0000256" key="7">
    <source>
        <dbReference type="ARBA" id="ARBA00023237"/>
    </source>
</evidence>
<feature type="domain" description="TonB-dependent receptor plug" evidence="12">
    <location>
        <begin position="114"/>
        <end position="229"/>
    </location>
</feature>
<keyword evidence="2 8" id="KW-0813">Transport</keyword>
<name>A0A1K1N405_9FLAO</name>
<evidence type="ECO:0000256" key="2">
    <source>
        <dbReference type="ARBA" id="ARBA00022448"/>
    </source>
</evidence>
<dbReference type="InterPro" id="IPR036942">
    <property type="entry name" value="Beta-barrel_TonB_sf"/>
</dbReference>
<organism evidence="13 14">
    <name type="scientific">Cellulophaga fucicola</name>
    <dbReference type="NCBI Taxonomy" id="76595"/>
    <lineage>
        <taxon>Bacteria</taxon>
        <taxon>Pseudomonadati</taxon>
        <taxon>Bacteroidota</taxon>
        <taxon>Flavobacteriia</taxon>
        <taxon>Flavobacteriales</taxon>
        <taxon>Flavobacteriaceae</taxon>
        <taxon>Cellulophaga</taxon>
    </lineage>
</organism>
<keyword evidence="4 8" id="KW-0812">Transmembrane</keyword>
<sequence length="1027" mass="112618">MNKLKNIFLGVFLLFPLLFFAQQTVSGKITDKTTKSPLLGVNVVVRGTTNGSISDFDGMYEIRNVNMGDVLVFTSIGYNETEVKVTSSTLNVEMLESTELLDEVVLIGYGSAKKEDLTGSVDVLSSKDFNQGSVVSADQLLTGKMAGVRITSNGGQPDSAPNIRIRGGSSLSANNSPLIVIDGIPVDNTNPAGVGNPLSLINPNDIESFSVLKDASATAIYGSRASNGVIIISTKKGTSGEVKFNFSSDVSVSNVANNIDLMDSKQYVSFISQYHPTFTNLLGVDDPNTTATDNPLTAAIEGRIIGDTDWQDQIFRTAISTNTNFSARANLGGKIPFRGSVGYTNTGGVVKTNDYERVTLSVKLTPTFFDDHLKVSVNAKGLFSDKNSIDEGGALGGALNMDPTKPVFDDSPSNRFGGYYQNTIVDGNRLLLDGQSNPLALLKQRQRPEQVARILGNVELDYKLHALPELRAVVNLGLEASKANIEETFLDNSISTYAFNNVDTDINTNYLFNPGVNYSEDQDITNTTLDAYLVYTKKFEGFVKRFEVQGGYSYQNFKNDGTSVRYKYNEETGIREELINPNNLNNRYYNVLNLQSFFGRTNIDLADQFLVTLSFRADGSSLFTKDNRWGYFPAAAVAWKIGNAGFLEDSNTVNDLKLRLGAGRTGQQDITGAVGYYPSSPLFEIGSSTSQYLSGVNLYSAKAFNPDLTWEKTTTYNVGLDFDLFANSIVSGSVDFYQKETKDLLARTAVPPGQALSDAFVQNVGETESKGFEVNLNIRPISTQDFNLEFNSNVGYNRSEVTSLKDVTRITASESGLPTGTGVSLAYHAVGYQPYSAWVFKQVYDVSGDPISNAFVDVNGDNVINNDDRYYETLRPNWTFGFGLNLNYKNWDLSSSFRGQLGGQVYNARRLTSGWIDKAIPNNSNSLSNVLDFNSDAATTSFVNVQGNIPFSDYFLEDASFLRMENIVIGFRVPNFLKDASLRVYGAANNLFVISDYSGQDPENFNSIDNNFYPRPRVFTLGLNLDF</sequence>
<dbReference type="PROSITE" id="PS52016">
    <property type="entry name" value="TONB_DEPENDENT_REC_3"/>
    <property type="match status" value="1"/>
</dbReference>
<dbReference type="Pfam" id="PF13715">
    <property type="entry name" value="CarbopepD_reg_2"/>
    <property type="match status" value="1"/>
</dbReference>
<dbReference type="InterPro" id="IPR039426">
    <property type="entry name" value="TonB-dep_rcpt-like"/>
</dbReference>
<evidence type="ECO:0000256" key="9">
    <source>
        <dbReference type="RuleBase" id="RU003357"/>
    </source>
</evidence>
<keyword evidence="14" id="KW-1185">Reference proteome</keyword>
<dbReference type="InterPro" id="IPR037066">
    <property type="entry name" value="Plug_dom_sf"/>
</dbReference>
<keyword evidence="10" id="KW-0732">Signal</keyword>
<dbReference type="NCBIfam" id="TIGR04056">
    <property type="entry name" value="OMP_RagA_SusC"/>
    <property type="match status" value="1"/>
</dbReference>
<dbReference type="InterPro" id="IPR012910">
    <property type="entry name" value="Plug_dom"/>
</dbReference>
<protein>
    <submittedName>
        <fullName evidence="13">Iron complex outermembrane recepter protein</fullName>
    </submittedName>
</protein>
<dbReference type="Gene3D" id="2.60.40.1120">
    <property type="entry name" value="Carboxypeptidase-like, regulatory domain"/>
    <property type="match status" value="1"/>
</dbReference>
<dbReference type="RefSeq" id="WP_072302794.1">
    <property type="nucleotide sequence ID" value="NZ_FPIY01000001.1"/>
</dbReference>
<feature type="signal peptide" evidence="10">
    <location>
        <begin position="1"/>
        <end position="21"/>
    </location>
</feature>
<proteinExistence type="inferred from homology"/>
<dbReference type="SUPFAM" id="SSF56935">
    <property type="entry name" value="Porins"/>
    <property type="match status" value="1"/>
</dbReference>